<comment type="similarity">
    <text evidence="1">Belongs to the protein-tyrosine phosphatase family. Non-receptor class dual specificity subfamily.</text>
</comment>
<dbReference type="PANTHER" id="PTHR45848">
    <property type="entry name" value="DUAL SPECIFICITY PROTEIN PHOSPHATASE 12 FAMILY MEMBER"/>
    <property type="match status" value="1"/>
</dbReference>
<keyword evidence="4" id="KW-0904">Protein phosphatase</keyword>
<dbReference type="InterPro" id="IPR029021">
    <property type="entry name" value="Prot-tyrosine_phosphatase-like"/>
</dbReference>
<dbReference type="InterPro" id="IPR020422">
    <property type="entry name" value="TYR_PHOSPHATASE_DUAL_dom"/>
</dbReference>
<proteinExistence type="inferred from homology"/>
<evidence type="ECO:0000256" key="3">
    <source>
        <dbReference type="ARBA" id="ARBA00022801"/>
    </source>
</evidence>
<evidence type="ECO:0000256" key="2">
    <source>
        <dbReference type="ARBA" id="ARBA00013064"/>
    </source>
</evidence>
<keyword evidence="3" id="KW-0378">Hydrolase</keyword>
<dbReference type="EMBL" id="JBEFKJ010000012">
    <property type="protein sequence ID" value="KAL2043010.1"/>
    <property type="molecule type" value="Genomic_DNA"/>
</dbReference>
<evidence type="ECO:0000313" key="6">
    <source>
        <dbReference type="EMBL" id="KAL2043010.1"/>
    </source>
</evidence>
<dbReference type="Proteomes" id="UP001590950">
    <property type="component" value="Unassembled WGS sequence"/>
</dbReference>
<accession>A0ABR4AB66</accession>
<protein>
    <recommendedName>
        <fullName evidence="2">protein-tyrosine-phosphatase</fullName>
        <ecNumber evidence="2">3.1.3.48</ecNumber>
    </recommendedName>
</protein>
<evidence type="ECO:0000256" key="4">
    <source>
        <dbReference type="ARBA" id="ARBA00022912"/>
    </source>
</evidence>
<evidence type="ECO:0000259" key="5">
    <source>
        <dbReference type="SMART" id="SM00195"/>
    </source>
</evidence>
<gene>
    <name evidence="6" type="ORF">N7G274_004068</name>
</gene>
<dbReference type="SMART" id="SM00195">
    <property type="entry name" value="DSPc"/>
    <property type="match status" value="1"/>
</dbReference>
<comment type="caution">
    <text evidence="6">The sequence shown here is derived from an EMBL/GenBank/DDBJ whole genome shotgun (WGS) entry which is preliminary data.</text>
</comment>
<evidence type="ECO:0000313" key="7">
    <source>
        <dbReference type="Proteomes" id="UP001590950"/>
    </source>
</evidence>
<dbReference type="InterPro" id="IPR000340">
    <property type="entry name" value="Dual-sp_phosphatase_cat-dom"/>
</dbReference>
<evidence type="ECO:0000256" key="1">
    <source>
        <dbReference type="ARBA" id="ARBA00008601"/>
    </source>
</evidence>
<dbReference type="EC" id="3.1.3.48" evidence="2"/>
<dbReference type="PANTHER" id="PTHR45848:SF4">
    <property type="entry name" value="DUAL SPECIFICITY PROTEIN PHOSPHATASE 12"/>
    <property type="match status" value="1"/>
</dbReference>
<sequence>MFKANVTARFSQRILYHSMRRMGGDEILSRVWLADNFDDESVLQRKITTIIQVSASKLAVSVCAAFQRSGIELVRFGRDDDEHPNLLPLLGEISNFVDKRLRQKKSVLFWETGGGTACLVAYVMSAHRIGYSAALNIVREERPGVNVSEEYVEQLKVWRRCGFNVYEMVKGRKAPKKSYIEWIERESAKRATPQLDQYCAHS</sequence>
<dbReference type="SUPFAM" id="SSF52799">
    <property type="entry name" value="(Phosphotyrosine protein) phosphatases II"/>
    <property type="match status" value="1"/>
</dbReference>
<dbReference type="CDD" id="cd14498">
    <property type="entry name" value="DSP"/>
    <property type="match status" value="1"/>
</dbReference>
<dbReference type="Gene3D" id="3.90.190.10">
    <property type="entry name" value="Protein tyrosine phosphatase superfamily"/>
    <property type="match status" value="1"/>
</dbReference>
<reference evidence="6 7" key="1">
    <citation type="submission" date="2024-09" db="EMBL/GenBank/DDBJ databases">
        <title>Rethinking Asexuality: The Enigmatic Case of Functional Sexual Genes in Lepraria (Stereocaulaceae).</title>
        <authorList>
            <person name="Doellman M."/>
            <person name="Sun Y."/>
            <person name="Barcenas-Pena A."/>
            <person name="Lumbsch H.T."/>
            <person name="Grewe F."/>
        </authorList>
    </citation>
    <scope>NUCLEOTIDE SEQUENCE [LARGE SCALE GENOMIC DNA]</scope>
    <source>
        <strain evidence="6 7">Mercado 3170</strain>
    </source>
</reference>
<organism evidence="6 7">
    <name type="scientific">Stereocaulon virgatum</name>
    <dbReference type="NCBI Taxonomy" id="373712"/>
    <lineage>
        <taxon>Eukaryota</taxon>
        <taxon>Fungi</taxon>
        <taxon>Dikarya</taxon>
        <taxon>Ascomycota</taxon>
        <taxon>Pezizomycotina</taxon>
        <taxon>Lecanoromycetes</taxon>
        <taxon>OSLEUM clade</taxon>
        <taxon>Lecanoromycetidae</taxon>
        <taxon>Lecanorales</taxon>
        <taxon>Lecanorineae</taxon>
        <taxon>Stereocaulaceae</taxon>
        <taxon>Stereocaulon</taxon>
    </lineage>
</organism>
<feature type="domain" description="Tyrosine-protein phosphatase" evidence="5">
    <location>
        <begin position="23"/>
        <end position="161"/>
    </location>
</feature>
<keyword evidence="7" id="KW-1185">Reference proteome</keyword>
<name>A0ABR4AB66_9LECA</name>
<dbReference type="Pfam" id="PF00782">
    <property type="entry name" value="DSPc"/>
    <property type="match status" value="1"/>
</dbReference>